<dbReference type="AlphaFoldDB" id="A0A9D1CW35"/>
<protein>
    <submittedName>
        <fullName evidence="9">ABC transporter permease</fullName>
    </submittedName>
</protein>
<evidence type="ECO:0000259" key="8">
    <source>
        <dbReference type="PROSITE" id="PS50928"/>
    </source>
</evidence>
<keyword evidence="6 7" id="KW-0472">Membrane</keyword>
<feature type="transmembrane region" description="Helical" evidence="7">
    <location>
        <begin position="5"/>
        <end position="25"/>
    </location>
</feature>
<evidence type="ECO:0000256" key="6">
    <source>
        <dbReference type="ARBA" id="ARBA00023136"/>
    </source>
</evidence>
<evidence type="ECO:0000256" key="5">
    <source>
        <dbReference type="ARBA" id="ARBA00022989"/>
    </source>
</evidence>
<dbReference type="CDD" id="cd06261">
    <property type="entry name" value="TM_PBP2"/>
    <property type="match status" value="1"/>
</dbReference>
<dbReference type="Pfam" id="PF00528">
    <property type="entry name" value="BPD_transp_1"/>
    <property type="match status" value="1"/>
</dbReference>
<evidence type="ECO:0000256" key="3">
    <source>
        <dbReference type="ARBA" id="ARBA00022475"/>
    </source>
</evidence>
<sequence length="249" mass="27755">MKSRVLNIVAPFIAIVAFLGIWELLVRVLEVETWILPPPTAIFTSMIRDFPEYWPHIWTTGLTILLGFLIAIPVGLIVASLVTSSKLLSAALSPYITMLVITPLMTLIPLLQLWMGYGMKVRVIAVIIQSFAVVNMNACTGFLNVPNIRHELMQSMGANRLQTYFRMLLPSAATDIFTGISLAAIFSTTACISSEYVGGNMGLGSRIIYYKNFLKSEQAFACIFYVMILGILLHCLVKFAQKKIVKWKI</sequence>
<reference evidence="9" key="2">
    <citation type="journal article" date="2021" name="PeerJ">
        <title>Extensive microbial diversity within the chicken gut microbiome revealed by metagenomics and culture.</title>
        <authorList>
            <person name="Gilroy R."/>
            <person name="Ravi A."/>
            <person name="Getino M."/>
            <person name="Pursley I."/>
            <person name="Horton D.L."/>
            <person name="Alikhan N.F."/>
            <person name="Baker D."/>
            <person name="Gharbi K."/>
            <person name="Hall N."/>
            <person name="Watson M."/>
            <person name="Adriaenssens E.M."/>
            <person name="Foster-Nyarko E."/>
            <person name="Jarju S."/>
            <person name="Secka A."/>
            <person name="Antonio M."/>
            <person name="Oren A."/>
            <person name="Chaudhuri R.R."/>
            <person name="La Ragione R."/>
            <person name="Hildebrand F."/>
            <person name="Pallen M.J."/>
        </authorList>
    </citation>
    <scope>NUCLEOTIDE SEQUENCE</scope>
    <source>
        <strain evidence="9">ChiSjej6B24-2974</strain>
    </source>
</reference>
<name>A0A9D1CW35_9FIRM</name>
<dbReference type="Proteomes" id="UP000824260">
    <property type="component" value="Unassembled WGS sequence"/>
</dbReference>
<keyword evidence="3" id="KW-1003">Cell membrane</keyword>
<dbReference type="InterPro" id="IPR000515">
    <property type="entry name" value="MetI-like"/>
</dbReference>
<dbReference type="EMBL" id="DVFZ01000046">
    <property type="protein sequence ID" value="HIQ82371.1"/>
    <property type="molecule type" value="Genomic_DNA"/>
</dbReference>
<comment type="caution">
    <text evidence="9">The sequence shown here is derived from an EMBL/GenBank/DDBJ whole genome shotgun (WGS) entry which is preliminary data.</text>
</comment>
<proteinExistence type="inferred from homology"/>
<evidence type="ECO:0000313" key="10">
    <source>
        <dbReference type="Proteomes" id="UP000824260"/>
    </source>
</evidence>
<evidence type="ECO:0000256" key="7">
    <source>
        <dbReference type="RuleBase" id="RU363032"/>
    </source>
</evidence>
<accession>A0A9D1CW35</accession>
<feature type="domain" description="ABC transmembrane type-1" evidence="8">
    <location>
        <begin position="57"/>
        <end position="237"/>
    </location>
</feature>
<evidence type="ECO:0000256" key="1">
    <source>
        <dbReference type="ARBA" id="ARBA00004651"/>
    </source>
</evidence>
<evidence type="ECO:0000256" key="4">
    <source>
        <dbReference type="ARBA" id="ARBA00022692"/>
    </source>
</evidence>
<keyword evidence="4 7" id="KW-0812">Transmembrane</keyword>
<evidence type="ECO:0000313" key="9">
    <source>
        <dbReference type="EMBL" id="HIQ82371.1"/>
    </source>
</evidence>
<organism evidence="9 10">
    <name type="scientific">Candidatus Pullichristensenella stercorigallinarum</name>
    <dbReference type="NCBI Taxonomy" id="2840909"/>
    <lineage>
        <taxon>Bacteria</taxon>
        <taxon>Bacillati</taxon>
        <taxon>Bacillota</taxon>
        <taxon>Clostridia</taxon>
        <taxon>Candidatus Pullichristensenella</taxon>
    </lineage>
</organism>
<dbReference type="InterPro" id="IPR035906">
    <property type="entry name" value="MetI-like_sf"/>
</dbReference>
<comment type="subcellular location">
    <subcellularLocation>
        <location evidence="1 7">Cell membrane</location>
        <topology evidence="1 7">Multi-pass membrane protein</topology>
    </subcellularLocation>
</comment>
<evidence type="ECO:0000256" key="2">
    <source>
        <dbReference type="ARBA" id="ARBA00022448"/>
    </source>
</evidence>
<feature type="transmembrane region" description="Helical" evidence="7">
    <location>
        <begin position="123"/>
        <end position="143"/>
    </location>
</feature>
<dbReference type="Gene3D" id="1.10.3720.10">
    <property type="entry name" value="MetI-like"/>
    <property type="match status" value="1"/>
</dbReference>
<dbReference type="PANTHER" id="PTHR30151:SF0">
    <property type="entry name" value="ABC TRANSPORTER PERMEASE PROTEIN MJ0413-RELATED"/>
    <property type="match status" value="1"/>
</dbReference>
<gene>
    <name evidence="9" type="ORF">IAA52_04650</name>
</gene>
<comment type="similarity">
    <text evidence="7">Belongs to the binding-protein-dependent transport system permease family.</text>
</comment>
<reference evidence="9" key="1">
    <citation type="submission" date="2020-10" db="EMBL/GenBank/DDBJ databases">
        <authorList>
            <person name="Gilroy R."/>
        </authorList>
    </citation>
    <scope>NUCLEOTIDE SEQUENCE</scope>
    <source>
        <strain evidence="9">ChiSjej6B24-2974</strain>
    </source>
</reference>
<dbReference type="SUPFAM" id="SSF161098">
    <property type="entry name" value="MetI-like"/>
    <property type="match status" value="1"/>
</dbReference>
<feature type="transmembrane region" description="Helical" evidence="7">
    <location>
        <begin position="95"/>
        <end position="117"/>
    </location>
</feature>
<dbReference type="GO" id="GO:0055085">
    <property type="term" value="P:transmembrane transport"/>
    <property type="evidence" value="ECO:0007669"/>
    <property type="project" value="InterPro"/>
</dbReference>
<dbReference type="GO" id="GO:0005886">
    <property type="term" value="C:plasma membrane"/>
    <property type="evidence" value="ECO:0007669"/>
    <property type="project" value="UniProtKB-SubCell"/>
</dbReference>
<feature type="transmembrane region" description="Helical" evidence="7">
    <location>
        <begin position="218"/>
        <end position="240"/>
    </location>
</feature>
<keyword evidence="2 7" id="KW-0813">Transport</keyword>
<dbReference type="PANTHER" id="PTHR30151">
    <property type="entry name" value="ALKANE SULFONATE ABC TRANSPORTER-RELATED, MEMBRANE SUBUNIT"/>
    <property type="match status" value="1"/>
</dbReference>
<keyword evidence="5 7" id="KW-1133">Transmembrane helix</keyword>
<feature type="transmembrane region" description="Helical" evidence="7">
    <location>
        <begin position="57"/>
        <end position="83"/>
    </location>
</feature>
<dbReference type="PROSITE" id="PS50928">
    <property type="entry name" value="ABC_TM1"/>
    <property type="match status" value="1"/>
</dbReference>